<keyword evidence="3 6" id="KW-0812">Transmembrane</keyword>
<reference evidence="7 8" key="1">
    <citation type="journal article" date="2012" name="BMC Genomics">
        <title>Tools to kill: Genome of one of the most destructive plant pathogenic fungi Macrophomina phaseolina.</title>
        <authorList>
            <person name="Islam M.S."/>
            <person name="Haque M.S."/>
            <person name="Islam M.M."/>
            <person name="Emdad E.M."/>
            <person name="Halim A."/>
            <person name="Hossen Q.M.M."/>
            <person name="Hossain M.Z."/>
            <person name="Ahmed B."/>
            <person name="Rahim S."/>
            <person name="Rahman M.S."/>
            <person name="Alam M.M."/>
            <person name="Hou S."/>
            <person name="Wan X."/>
            <person name="Saito J.A."/>
            <person name="Alam M."/>
        </authorList>
    </citation>
    <scope>NUCLEOTIDE SEQUENCE [LARGE SCALE GENOMIC DNA]</scope>
    <source>
        <strain evidence="7 8">MS6</strain>
    </source>
</reference>
<dbReference type="eggNOG" id="KOG4491">
    <property type="taxonomic scope" value="Eukaryota"/>
</dbReference>
<evidence type="ECO:0000256" key="3">
    <source>
        <dbReference type="ARBA" id="ARBA00022692"/>
    </source>
</evidence>
<dbReference type="InParanoid" id="K2SR87"/>
<dbReference type="Pfam" id="PF01940">
    <property type="entry name" value="DUF92"/>
    <property type="match status" value="1"/>
</dbReference>
<comment type="caution">
    <text evidence="7">The sequence shown here is derived from an EMBL/GenBank/DDBJ whole genome shotgun (WGS) entry which is preliminary data.</text>
</comment>
<evidence type="ECO:0000313" key="8">
    <source>
        <dbReference type="Proteomes" id="UP000007129"/>
    </source>
</evidence>
<evidence type="ECO:0000256" key="6">
    <source>
        <dbReference type="SAM" id="Phobius"/>
    </source>
</evidence>
<dbReference type="HOGENOM" id="CLU_036918_1_0_1"/>
<dbReference type="PANTHER" id="PTHR13353:SF5">
    <property type="entry name" value="TRANSMEMBRANE PROTEIN 19"/>
    <property type="match status" value="1"/>
</dbReference>
<keyword evidence="4 6" id="KW-1133">Transmembrane helix</keyword>
<evidence type="ECO:0000256" key="4">
    <source>
        <dbReference type="ARBA" id="ARBA00022989"/>
    </source>
</evidence>
<feature type="transmembrane region" description="Helical" evidence="6">
    <location>
        <begin position="329"/>
        <end position="349"/>
    </location>
</feature>
<sequence>MKPLVAVPAIAALVYRAWSRNSLTPVGILVAATTAIVHAVHPWSVFFALLVVFFLTGTAATKVKHDVKARLTQSSSGTSGGEGPRTHVQVLANSLVASVLILLHTYQLSRSASRKTECWAPETDLPVVGIVANYAAVAADTFSSELGILSTSKPRLITAPWRVVPPGTNGGITLFGLLAGLLGAATIAVTAAALTPFCSEWQLSSKMAFVGAMSLVGLFGSLLDSFLGAVLQASVVDVRTGKVVEGEGGRKVPVHGAGSLHIKQRAKVRGAVMAHEHGADSVASSSGVDLSSAKAGAGEKAGSIVPEDGQHHESRRVETGRDILSNNGVNLLMATSATLATMVGASLVWEVPLSSVFADT</sequence>
<protein>
    <recommendedName>
        <fullName evidence="9">Integral membrane protein DUF92</fullName>
    </recommendedName>
</protein>
<comment type="subcellular location">
    <subcellularLocation>
        <location evidence="1">Membrane</location>
        <topology evidence="1">Multi-pass membrane protein</topology>
    </subcellularLocation>
</comment>
<gene>
    <name evidence="7" type="ORF">MPH_03485</name>
</gene>
<dbReference type="VEuPathDB" id="FungiDB:MPH_03485"/>
<proteinExistence type="inferred from homology"/>
<dbReference type="PANTHER" id="PTHR13353">
    <property type="entry name" value="TRANSMEMBRANE PROTEIN 19"/>
    <property type="match status" value="1"/>
</dbReference>
<keyword evidence="5 6" id="KW-0472">Membrane</keyword>
<dbReference type="AlphaFoldDB" id="K2SR87"/>
<evidence type="ECO:0000256" key="5">
    <source>
        <dbReference type="ARBA" id="ARBA00023136"/>
    </source>
</evidence>
<dbReference type="STRING" id="1126212.K2SR87"/>
<accession>K2SR87</accession>
<dbReference type="InterPro" id="IPR002794">
    <property type="entry name" value="DUF92_TMEM19"/>
</dbReference>
<evidence type="ECO:0000256" key="1">
    <source>
        <dbReference type="ARBA" id="ARBA00004141"/>
    </source>
</evidence>
<evidence type="ECO:0008006" key="9">
    <source>
        <dbReference type="Google" id="ProtNLM"/>
    </source>
</evidence>
<name>K2SR87_MACPH</name>
<comment type="similarity">
    <text evidence="2">Belongs to the TMEM19 family.</text>
</comment>
<dbReference type="OrthoDB" id="15001at2759"/>
<dbReference type="GO" id="GO:0016020">
    <property type="term" value="C:membrane"/>
    <property type="evidence" value="ECO:0007669"/>
    <property type="project" value="UniProtKB-SubCell"/>
</dbReference>
<dbReference type="Proteomes" id="UP000007129">
    <property type="component" value="Unassembled WGS sequence"/>
</dbReference>
<evidence type="ECO:0000256" key="2">
    <source>
        <dbReference type="ARBA" id="ARBA00009012"/>
    </source>
</evidence>
<organism evidence="7 8">
    <name type="scientific">Macrophomina phaseolina (strain MS6)</name>
    <name type="common">Charcoal rot fungus</name>
    <dbReference type="NCBI Taxonomy" id="1126212"/>
    <lineage>
        <taxon>Eukaryota</taxon>
        <taxon>Fungi</taxon>
        <taxon>Dikarya</taxon>
        <taxon>Ascomycota</taxon>
        <taxon>Pezizomycotina</taxon>
        <taxon>Dothideomycetes</taxon>
        <taxon>Dothideomycetes incertae sedis</taxon>
        <taxon>Botryosphaeriales</taxon>
        <taxon>Botryosphaeriaceae</taxon>
        <taxon>Macrophomina</taxon>
    </lineage>
</organism>
<feature type="transmembrane region" description="Helical" evidence="6">
    <location>
        <begin position="43"/>
        <end position="61"/>
    </location>
</feature>
<dbReference type="EMBL" id="AHHD01000164">
    <property type="protein sequence ID" value="EKG19225.1"/>
    <property type="molecule type" value="Genomic_DNA"/>
</dbReference>
<evidence type="ECO:0000313" key="7">
    <source>
        <dbReference type="EMBL" id="EKG19225.1"/>
    </source>
</evidence>
<feature type="transmembrane region" description="Helical" evidence="6">
    <location>
        <begin position="172"/>
        <end position="195"/>
    </location>
</feature>
<feature type="transmembrane region" description="Helical" evidence="6">
    <location>
        <begin position="207"/>
        <end position="231"/>
    </location>
</feature>